<protein>
    <submittedName>
        <fullName evidence="2">Uncharacterized protein</fullName>
    </submittedName>
</protein>
<evidence type="ECO:0000256" key="1">
    <source>
        <dbReference type="SAM" id="MobiDB-lite"/>
    </source>
</evidence>
<proteinExistence type="predicted"/>
<dbReference type="EMBL" id="VWRR01000008">
    <property type="protein sequence ID" value="KAF6003063.1"/>
    <property type="molecule type" value="Genomic_DNA"/>
</dbReference>
<keyword evidence="3" id="KW-1185">Reference proteome</keyword>
<dbReference type="AlphaFoldDB" id="A0A7J7IIZ6"/>
<feature type="region of interest" description="Disordered" evidence="1">
    <location>
        <begin position="380"/>
        <end position="411"/>
    </location>
</feature>
<reference evidence="2 3" key="1">
    <citation type="journal article" date="2020" name="J. Phycol.">
        <title>Comparative genome analysis reveals Cyanidiococcus gen. nov., a new extremophilic red algal genus sister to Cyanidioschyzon (Cyanidioschyzonaceae, Rhodophyta).</title>
        <authorList>
            <person name="Liu S.-L."/>
            <person name="Chiang Y.-R."/>
            <person name="Yoon H.S."/>
            <person name="Fu H.-Y."/>
        </authorList>
    </citation>
    <scope>NUCLEOTIDE SEQUENCE [LARGE SCALE GENOMIC DNA]</scope>
    <source>
        <strain evidence="2 3">THAL066</strain>
    </source>
</reference>
<organism evidence="2 3">
    <name type="scientific">Cyanidiococcus yangmingshanensis</name>
    <dbReference type="NCBI Taxonomy" id="2690220"/>
    <lineage>
        <taxon>Eukaryota</taxon>
        <taxon>Rhodophyta</taxon>
        <taxon>Bangiophyceae</taxon>
        <taxon>Cyanidiales</taxon>
        <taxon>Cyanidiaceae</taxon>
        <taxon>Cyanidiococcus</taxon>
    </lineage>
</organism>
<name>A0A7J7IIZ6_9RHOD</name>
<dbReference type="OrthoDB" id="10553098at2759"/>
<accession>A0A7J7IIZ6</accession>
<sequence>MLTLPEPSRLDMVGSGTGHAFVSASGALGRPSEVAQDHEELLDQFYPYAALKEQIERQVHRRYVENCALCSAEQPRPPAGQRCQHARRELSVQCWTLYAPFLAVSSAFPSQNLGAIMLGNRAWYHCIGFPSDIRVWTRTETIIRQSQNDLLADTSLRLARQVAAFCAALKCRCSGAFVSGNAPVATAVARLFLDSLENAESEMADLELPDYAGMRMEESRSFASSTASSGAGVCVLFLDRLTDVASAVYHRNGIDSACHDWFGHILSTEKHVLRDAAHRILKPAPGSTSDLQWFLGPFGGIAGNRALLSTSSFTEEMLQRQDNVGAFLSFVGAELALIAERLPSACETVQQGVAAEPAHPQTMPLLNRSVRSKLGAMRLSGGRAPASSTASRSSDQSRVSAPALSARAVDSPQSERHQVLVDLVQRTRSMLENVWHSLEPRQRVRYSGLLIYAWAAVHCAEMIVKASLQRSCRACGYTSVKL</sequence>
<dbReference type="Proteomes" id="UP000530660">
    <property type="component" value="Unassembled WGS sequence"/>
</dbReference>
<feature type="compositionally biased region" description="Low complexity" evidence="1">
    <location>
        <begin position="380"/>
        <end position="401"/>
    </location>
</feature>
<evidence type="ECO:0000313" key="2">
    <source>
        <dbReference type="EMBL" id="KAF6003063.1"/>
    </source>
</evidence>
<evidence type="ECO:0000313" key="3">
    <source>
        <dbReference type="Proteomes" id="UP000530660"/>
    </source>
</evidence>
<gene>
    <name evidence="2" type="ORF">F1559_003507</name>
</gene>
<comment type="caution">
    <text evidence="2">The sequence shown here is derived from an EMBL/GenBank/DDBJ whole genome shotgun (WGS) entry which is preliminary data.</text>
</comment>